<evidence type="ECO:0008006" key="9">
    <source>
        <dbReference type="Google" id="ProtNLM"/>
    </source>
</evidence>
<dbReference type="PANTHER" id="PTHR12265:SF30">
    <property type="entry name" value="TRANSMEMBRANE PROTEIN 53"/>
    <property type="match status" value="1"/>
</dbReference>
<name>A0A8S0WHB6_CYCAE</name>
<keyword evidence="3" id="KW-1133">Transmembrane helix</keyword>
<reference evidence="7 8" key="1">
    <citation type="submission" date="2020-01" db="EMBL/GenBank/DDBJ databases">
        <authorList>
            <person name="Gupta K D."/>
        </authorList>
    </citation>
    <scope>NUCLEOTIDE SEQUENCE [LARGE SCALE GENOMIC DNA]</scope>
</reference>
<protein>
    <recommendedName>
        <fullName evidence="9">DUF829-domain-containing protein</fullName>
    </recommendedName>
</protein>
<comment type="caution">
    <text evidence="7">The sequence shown here is derived from an EMBL/GenBank/DDBJ whole genome shotgun (WGS) entry which is preliminary data.</text>
</comment>
<dbReference type="Pfam" id="PF05705">
    <property type="entry name" value="DUF829"/>
    <property type="match status" value="1"/>
</dbReference>
<dbReference type="SUPFAM" id="SSF53474">
    <property type="entry name" value="alpha/beta-Hydrolases"/>
    <property type="match status" value="1"/>
</dbReference>
<dbReference type="PANTHER" id="PTHR12265">
    <property type="entry name" value="TRANSMEMBRANE PROTEIN 53"/>
    <property type="match status" value="1"/>
</dbReference>
<evidence type="ECO:0000256" key="6">
    <source>
        <dbReference type="ARBA" id="ARBA00034303"/>
    </source>
</evidence>
<comment type="subcellular location">
    <subcellularLocation>
        <location evidence="6">Nucleus outer membrane</location>
        <topology evidence="6">Single-pass membrane protein</topology>
    </subcellularLocation>
</comment>
<comment type="similarity">
    <text evidence="1">Belongs to the TMEM53 family.</text>
</comment>
<evidence type="ECO:0000256" key="3">
    <source>
        <dbReference type="ARBA" id="ARBA00022989"/>
    </source>
</evidence>
<evidence type="ECO:0000256" key="2">
    <source>
        <dbReference type="ARBA" id="ARBA00022692"/>
    </source>
</evidence>
<keyword evidence="4" id="KW-0472">Membrane</keyword>
<dbReference type="GO" id="GO:0005640">
    <property type="term" value="C:nuclear outer membrane"/>
    <property type="evidence" value="ECO:0007669"/>
    <property type="project" value="UniProtKB-SubCell"/>
</dbReference>
<dbReference type="OrthoDB" id="77878at2759"/>
<keyword evidence="2" id="KW-0812">Transmembrane</keyword>
<keyword evidence="5" id="KW-0539">Nucleus</keyword>
<proteinExistence type="inferred from homology"/>
<dbReference type="Gene3D" id="3.40.50.1820">
    <property type="entry name" value="alpha/beta hydrolase"/>
    <property type="match status" value="1"/>
</dbReference>
<sequence length="308" mass="33988">MIPPSVPSPLQRLNSRVFLSEPSLQADVTGQERVDGSNYSSVGSPGLVLLFTWMNAQTVHIRKYSDTLRGLFPTSTIVVTTVSKDVYWAGDSTKEGLLTPLMTILRHEKENGNLAKGVLVYLMSNGGGFQLSALQKMLIKSPLNASHQPPVALLMDSTPGNYGLESAINGNTPNNPFLRLFAIPVVALLYGINHFLRWVAGKPPIFTDLRTVVMDPQVLPLSSVSARAEAKAAPRLYIYSNEDQITLARHVERHANEARALGFDVRAEKFENSPHVAHARTDPERYWAAVYDLWVRAVTSRQSVDAKL</sequence>
<accession>A0A8S0WHB6</accession>
<evidence type="ECO:0000313" key="7">
    <source>
        <dbReference type="EMBL" id="CAA7262223.1"/>
    </source>
</evidence>
<dbReference type="Proteomes" id="UP000467700">
    <property type="component" value="Unassembled WGS sequence"/>
</dbReference>
<evidence type="ECO:0000256" key="4">
    <source>
        <dbReference type="ARBA" id="ARBA00023136"/>
    </source>
</evidence>
<evidence type="ECO:0000256" key="5">
    <source>
        <dbReference type="ARBA" id="ARBA00023242"/>
    </source>
</evidence>
<dbReference type="InterPro" id="IPR029058">
    <property type="entry name" value="AB_hydrolase_fold"/>
</dbReference>
<evidence type="ECO:0000313" key="8">
    <source>
        <dbReference type="Proteomes" id="UP000467700"/>
    </source>
</evidence>
<evidence type="ECO:0000256" key="1">
    <source>
        <dbReference type="ARBA" id="ARBA00007387"/>
    </source>
</evidence>
<dbReference type="AlphaFoldDB" id="A0A8S0WHB6"/>
<gene>
    <name evidence="7" type="ORF">AAE3_LOCUS4317</name>
</gene>
<organism evidence="7 8">
    <name type="scientific">Cyclocybe aegerita</name>
    <name type="common">Black poplar mushroom</name>
    <name type="synonym">Agrocybe aegerita</name>
    <dbReference type="NCBI Taxonomy" id="1973307"/>
    <lineage>
        <taxon>Eukaryota</taxon>
        <taxon>Fungi</taxon>
        <taxon>Dikarya</taxon>
        <taxon>Basidiomycota</taxon>
        <taxon>Agaricomycotina</taxon>
        <taxon>Agaricomycetes</taxon>
        <taxon>Agaricomycetidae</taxon>
        <taxon>Agaricales</taxon>
        <taxon>Agaricineae</taxon>
        <taxon>Bolbitiaceae</taxon>
        <taxon>Cyclocybe</taxon>
    </lineage>
</organism>
<dbReference type="EMBL" id="CACVBS010000035">
    <property type="protein sequence ID" value="CAA7262223.1"/>
    <property type="molecule type" value="Genomic_DNA"/>
</dbReference>
<keyword evidence="8" id="KW-1185">Reference proteome</keyword>
<dbReference type="InterPro" id="IPR008547">
    <property type="entry name" value="DUF829_TMEM53"/>
</dbReference>